<dbReference type="InterPro" id="IPR051486">
    <property type="entry name" value="Hcy_S-methyltransferase"/>
</dbReference>
<keyword evidence="4 6" id="KW-0862">Zinc</keyword>
<dbReference type="GO" id="GO:0008898">
    <property type="term" value="F:S-adenosylmethionine-homocysteine S-methyltransferase activity"/>
    <property type="evidence" value="ECO:0007669"/>
    <property type="project" value="TreeGrafter"/>
</dbReference>
<dbReference type="PIRSF" id="PIRSF037505">
    <property type="entry name" value="Betaine_HMT"/>
    <property type="match status" value="1"/>
</dbReference>
<keyword evidence="3 6" id="KW-0479">Metal-binding</keyword>
<dbReference type="GO" id="GO:0032259">
    <property type="term" value="P:methylation"/>
    <property type="evidence" value="ECO:0007669"/>
    <property type="project" value="UniProtKB-KW"/>
</dbReference>
<gene>
    <name evidence="9" type="ORF">BINO364_LOCUS11349</name>
</gene>
<evidence type="ECO:0000259" key="8">
    <source>
        <dbReference type="PROSITE" id="PS50970"/>
    </source>
</evidence>
<evidence type="ECO:0000256" key="3">
    <source>
        <dbReference type="ARBA" id="ARBA00022723"/>
    </source>
</evidence>
<dbReference type="PROSITE" id="PS50970">
    <property type="entry name" value="HCY"/>
    <property type="match status" value="1"/>
</dbReference>
<dbReference type="SUPFAM" id="SSF82282">
    <property type="entry name" value="Homocysteine S-methyltransferase"/>
    <property type="match status" value="1"/>
</dbReference>
<evidence type="ECO:0000256" key="7">
    <source>
        <dbReference type="PROSITE-ProRule" id="PRU00333"/>
    </source>
</evidence>
<keyword evidence="2 7" id="KW-0808">Transferase</keyword>
<keyword evidence="10" id="KW-1185">Reference proteome</keyword>
<sequence length="372" mass="42321">MHAARRRENTCVSRSRFYDARLEYYELVYIQTMTPINEESLEPPHIVVLDGGFSTQLSCHVGHVIDGDPLWSARFLHTHPNEVVNTHLDFLRAGADLIITNTYQASVDGFVEHLDVTPEQALDLITRAVDLAKQARTLYLEEYQDYIQNGDVPLVVGSVGPYGAHLHDGSEYDGSYADTTSVQTMREWHRPRIQALVEAGVDLLALETIPCQEEAEMLCDLLREFPNVKAWLAFSCKDNQSIAHGESFQKVAKKCWEANPDQLVAVGVNCCAPSFVSTLLNGINDDRPNSPIPLIVYPNSGEKYNPQIGWIDRDKCEPVEKFIQEWLELGVRYIGGCCRTYAADVSRIRNQVYCWRDRWRFNRHRETTTNAK</sequence>
<dbReference type="InterPro" id="IPR017226">
    <property type="entry name" value="BHMT-like"/>
</dbReference>
<evidence type="ECO:0000313" key="9">
    <source>
        <dbReference type="EMBL" id="CAH0725800.1"/>
    </source>
</evidence>
<accession>A0A8J9VRQ4</accession>
<dbReference type="Gene3D" id="3.20.20.330">
    <property type="entry name" value="Homocysteine-binding-like domain"/>
    <property type="match status" value="1"/>
</dbReference>
<organism evidence="9 10">
    <name type="scientific">Brenthis ino</name>
    <name type="common">lesser marbled fritillary</name>
    <dbReference type="NCBI Taxonomy" id="405034"/>
    <lineage>
        <taxon>Eukaryota</taxon>
        <taxon>Metazoa</taxon>
        <taxon>Ecdysozoa</taxon>
        <taxon>Arthropoda</taxon>
        <taxon>Hexapoda</taxon>
        <taxon>Insecta</taxon>
        <taxon>Pterygota</taxon>
        <taxon>Neoptera</taxon>
        <taxon>Endopterygota</taxon>
        <taxon>Lepidoptera</taxon>
        <taxon>Glossata</taxon>
        <taxon>Ditrysia</taxon>
        <taxon>Papilionoidea</taxon>
        <taxon>Nymphalidae</taxon>
        <taxon>Heliconiinae</taxon>
        <taxon>Argynnini</taxon>
        <taxon>Brenthis</taxon>
    </lineage>
</organism>
<dbReference type="Proteomes" id="UP000838878">
    <property type="component" value="Chromosome 5"/>
</dbReference>
<dbReference type="FunFam" id="3.20.20.330:FF:000002">
    <property type="entry name" value="Homocysteine S-methyltransferase"/>
    <property type="match status" value="1"/>
</dbReference>
<evidence type="ECO:0000256" key="4">
    <source>
        <dbReference type="ARBA" id="ARBA00022833"/>
    </source>
</evidence>
<feature type="domain" description="Hcy-binding" evidence="8">
    <location>
        <begin position="35"/>
        <end position="352"/>
    </location>
</feature>
<dbReference type="UniPathway" id="UPA00051">
    <property type="reaction ID" value="UER00083"/>
</dbReference>
<dbReference type="InterPro" id="IPR036589">
    <property type="entry name" value="HCY_dom_sf"/>
</dbReference>
<evidence type="ECO:0000313" key="10">
    <source>
        <dbReference type="Proteomes" id="UP000838878"/>
    </source>
</evidence>
<feature type="non-terminal residue" evidence="9">
    <location>
        <position position="372"/>
    </location>
</feature>
<dbReference type="GO" id="GO:0008270">
    <property type="term" value="F:zinc ion binding"/>
    <property type="evidence" value="ECO:0007669"/>
    <property type="project" value="InterPro"/>
</dbReference>
<name>A0A8J9VRQ4_9NEOP</name>
<reference evidence="9" key="1">
    <citation type="submission" date="2021-12" db="EMBL/GenBank/DDBJ databases">
        <authorList>
            <person name="Martin H S."/>
        </authorList>
    </citation>
    <scope>NUCLEOTIDE SEQUENCE</scope>
</reference>
<dbReference type="InterPro" id="IPR003726">
    <property type="entry name" value="HCY_dom"/>
</dbReference>
<comment type="cofactor">
    <cofactor evidence="6">
        <name>Zn(2+)</name>
        <dbReference type="ChEBI" id="CHEBI:29105"/>
    </cofactor>
    <text evidence="6">Binds 1 zinc ion per subunit.</text>
</comment>
<feature type="binding site" evidence="6 7">
    <location>
        <position position="338"/>
    </location>
    <ligand>
        <name>Zn(2+)</name>
        <dbReference type="ChEBI" id="CHEBI:29105"/>
    </ligand>
</feature>
<dbReference type="AlphaFoldDB" id="A0A8J9VRQ4"/>
<dbReference type="NCBIfam" id="NF007020">
    <property type="entry name" value="PRK09485.1"/>
    <property type="match status" value="1"/>
</dbReference>
<dbReference type="GO" id="GO:0009086">
    <property type="term" value="P:methionine biosynthetic process"/>
    <property type="evidence" value="ECO:0007669"/>
    <property type="project" value="InterPro"/>
</dbReference>
<feature type="binding site" evidence="6 7">
    <location>
        <position position="337"/>
    </location>
    <ligand>
        <name>Zn(2+)</name>
        <dbReference type="ChEBI" id="CHEBI:29105"/>
    </ligand>
</feature>
<evidence type="ECO:0000256" key="6">
    <source>
        <dbReference type="PIRSR" id="PIRSR037505-2"/>
    </source>
</evidence>
<dbReference type="OrthoDB" id="261426at2759"/>
<comment type="pathway">
    <text evidence="5">Amino-acid biosynthesis; L-methionine biosynthesis via de novo pathway.</text>
</comment>
<feature type="binding site" evidence="6 7">
    <location>
        <position position="270"/>
    </location>
    <ligand>
        <name>Zn(2+)</name>
        <dbReference type="ChEBI" id="CHEBI:29105"/>
    </ligand>
</feature>
<dbReference type="EMBL" id="OV170225">
    <property type="protein sequence ID" value="CAH0725800.1"/>
    <property type="molecule type" value="Genomic_DNA"/>
</dbReference>
<keyword evidence="1 7" id="KW-0489">Methyltransferase</keyword>
<evidence type="ECO:0000256" key="1">
    <source>
        <dbReference type="ARBA" id="ARBA00022603"/>
    </source>
</evidence>
<evidence type="ECO:0000256" key="5">
    <source>
        <dbReference type="ARBA" id="ARBA00034478"/>
    </source>
</evidence>
<protein>
    <recommendedName>
        <fullName evidence="8">Hcy-binding domain-containing protein</fullName>
    </recommendedName>
</protein>
<dbReference type="GO" id="GO:0033528">
    <property type="term" value="P:S-methylmethionine cycle"/>
    <property type="evidence" value="ECO:0007669"/>
    <property type="project" value="TreeGrafter"/>
</dbReference>
<dbReference type="PANTHER" id="PTHR46015:SF1">
    <property type="entry name" value="HOMOCYSTEINE S-METHYLTRANSFERASE-LIKE ISOFORM 1"/>
    <property type="match status" value="1"/>
</dbReference>
<evidence type="ECO:0000256" key="2">
    <source>
        <dbReference type="ARBA" id="ARBA00022679"/>
    </source>
</evidence>
<dbReference type="Pfam" id="PF02574">
    <property type="entry name" value="S-methyl_trans"/>
    <property type="match status" value="1"/>
</dbReference>
<dbReference type="PANTHER" id="PTHR46015">
    <property type="entry name" value="ZGC:172121"/>
    <property type="match status" value="1"/>
</dbReference>
<proteinExistence type="predicted"/>